<dbReference type="HOGENOM" id="CLU_553290_0_0_1"/>
<feature type="compositionally biased region" description="Basic and acidic residues" evidence="1">
    <location>
        <begin position="362"/>
        <end position="374"/>
    </location>
</feature>
<dbReference type="KEGG" id="mbe:MBM_06713"/>
<dbReference type="OrthoDB" id="3537340at2759"/>
<feature type="compositionally biased region" description="Polar residues" evidence="1">
    <location>
        <begin position="483"/>
        <end position="493"/>
    </location>
</feature>
<keyword evidence="2" id="KW-1133">Transmembrane helix</keyword>
<accession>K1WRB6</accession>
<keyword evidence="2" id="KW-0472">Membrane</keyword>
<feature type="transmembrane region" description="Helical" evidence="2">
    <location>
        <begin position="186"/>
        <end position="203"/>
    </location>
</feature>
<feature type="region of interest" description="Disordered" evidence="1">
    <location>
        <begin position="119"/>
        <end position="148"/>
    </location>
</feature>
<dbReference type="InParanoid" id="K1WRB6"/>
<feature type="transmembrane region" description="Helical" evidence="2">
    <location>
        <begin position="298"/>
        <end position="318"/>
    </location>
</feature>
<feature type="region of interest" description="Disordered" evidence="1">
    <location>
        <begin position="461"/>
        <end position="493"/>
    </location>
</feature>
<evidence type="ECO:0000256" key="1">
    <source>
        <dbReference type="SAM" id="MobiDB-lite"/>
    </source>
</evidence>
<feature type="compositionally biased region" description="Basic and acidic residues" evidence="1">
    <location>
        <begin position="135"/>
        <end position="148"/>
    </location>
</feature>
<evidence type="ECO:0000256" key="2">
    <source>
        <dbReference type="SAM" id="Phobius"/>
    </source>
</evidence>
<reference evidence="3 4" key="1">
    <citation type="journal article" date="2012" name="BMC Genomics">
        <title>Sequencing the genome of Marssonina brunnea reveals fungus-poplar co-evolution.</title>
        <authorList>
            <person name="Zhu S."/>
            <person name="Cao Y.-Z."/>
            <person name="Jiang C."/>
            <person name="Tan B.-Y."/>
            <person name="Wang Z."/>
            <person name="Feng S."/>
            <person name="Zhang L."/>
            <person name="Su X.-H."/>
            <person name="Brejova B."/>
            <person name="Vinar T."/>
            <person name="Xu M."/>
            <person name="Wang M.-X."/>
            <person name="Zhang S.-G."/>
            <person name="Huang M.-R."/>
            <person name="Wu R."/>
            <person name="Zhou Y."/>
        </authorList>
    </citation>
    <scope>NUCLEOTIDE SEQUENCE [LARGE SCALE GENOMIC DNA]</scope>
    <source>
        <strain evidence="3 4">MB_m1</strain>
    </source>
</reference>
<sequence length="493" mass="54802">MIGQAWVWPCIDPFLAFGVPPSDPPTLLVSPSGSLSKPSKVQLFVRPFDPSTRRPFTLRILPYPTPHVTPRPTSQTGKLPAQFAQSGSIGAVLGRQHDTPDHDRGRNFGDGQKLWAGQAKIQTPASVPTPQSQSKTERRSDSSKLDHHYVRPISQNMTGAFSSIDTRRCRHYARFFQNLSLKEANAIFWLLFSFVSTTTYRVASRPIRDPDIRAAVQEPTADDAIALTERDKLLPKEVVESQEHKIKNRRTRIKCLMWASLCLALSASATVLECFAAFNIQYCDGEDLMQLYWGFWSVLQVGSNIAILGVMVQFWIVLGDVETPSWAVALGTPILVFAALGFVFRAIWIDFLQKLGRKRKQAAPDEERGESRDGDDSDGEEDEKQVVTSHTLSIPDPSSPTVVNDTTEDVISARPAATQPRPAPTPRGTTVWSRDLQYLLGSVVHDRSEDHPVVSQELHIYHHRDASGRSRSHGGGRIGSRVQIVTPNPRSSQ</sequence>
<keyword evidence="4" id="KW-1185">Reference proteome</keyword>
<dbReference type="AlphaFoldDB" id="K1WRB6"/>
<feature type="compositionally biased region" description="Polar residues" evidence="1">
    <location>
        <begin position="120"/>
        <end position="134"/>
    </location>
</feature>
<protein>
    <submittedName>
        <fullName evidence="3">Uncharacterized protein</fullName>
    </submittedName>
</protein>
<proteinExistence type="predicted"/>
<evidence type="ECO:0000313" key="3">
    <source>
        <dbReference type="EMBL" id="EKD14952.1"/>
    </source>
</evidence>
<gene>
    <name evidence="3" type="ORF">MBM_06713</name>
</gene>
<feature type="region of interest" description="Disordered" evidence="1">
    <location>
        <begin position="360"/>
        <end position="404"/>
    </location>
</feature>
<organism evidence="3 4">
    <name type="scientific">Marssonina brunnea f. sp. multigermtubi (strain MB_m1)</name>
    <name type="common">Marssonina leaf spot fungus</name>
    <dbReference type="NCBI Taxonomy" id="1072389"/>
    <lineage>
        <taxon>Eukaryota</taxon>
        <taxon>Fungi</taxon>
        <taxon>Dikarya</taxon>
        <taxon>Ascomycota</taxon>
        <taxon>Pezizomycotina</taxon>
        <taxon>Leotiomycetes</taxon>
        <taxon>Helotiales</taxon>
        <taxon>Drepanopezizaceae</taxon>
        <taxon>Drepanopeziza</taxon>
    </lineage>
</organism>
<name>K1WRB6_MARBU</name>
<dbReference type="eggNOG" id="ENOG502RJ54">
    <property type="taxonomic scope" value="Eukaryota"/>
</dbReference>
<feature type="transmembrane region" description="Helical" evidence="2">
    <location>
        <begin position="255"/>
        <end position="278"/>
    </location>
</feature>
<feature type="transmembrane region" description="Helical" evidence="2">
    <location>
        <begin position="325"/>
        <end position="348"/>
    </location>
</feature>
<evidence type="ECO:0000313" key="4">
    <source>
        <dbReference type="Proteomes" id="UP000006753"/>
    </source>
</evidence>
<dbReference type="EMBL" id="JH921443">
    <property type="protein sequence ID" value="EKD14952.1"/>
    <property type="molecule type" value="Genomic_DNA"/>
</dbReference>
<dbReference type="Proteomes" id="UP000006753">
    <property type="component" value="Unassembled WGS sequence"/>
</dbReference>
<keyword evidence="2" id="KW-0812">Transmembrane</keyword>